<sequence>MRSNNVAIILPENYNTKVITKPINLRKLYFNNNYIEHSEIIICKDSNGIKTAVFSDDIWDCHPFVTTKNSSRNNLNFNQLKNDCKLQVEAKIISYGWIYHRSTWTSVPAKFSTISSRLSALMVTYNFIKEKGLTSITTLSDDTIYSEYLSYLKNLKKSAGTLVHYLSSLQQAILILTHLKITTPLSNLEPVKLSKKLCKSGSEEREQNLAIPQPIADIIYGKAIELVEQAWPYKEELGQLEKQIQDNYEAGQKIVDEKINNGEWSWIEIKGDAKNKHAKAREANRFQPMSGKELLNSARVRIPYIPTKPNGHWWNSYRGELVLSCFICCGAFSGMRESEIFELTNNSFEKATYNNQTFNLVCSKTHKLGNRKTKWVVAPIVQKAIELVASLNSSLQELLLKEATNEKEKEFAQCLWLSQSQRSLKPIVIRSMNRQLQKFAKKYNAIVTPDIYEECKKINPNSLNKIEKTITIGQPWYITTHQFRRTLAVFTVRHRLGNSIALKEQYKHLYLSMSNWYTEGGIPTRLKDIQIDEDLKRNIDAEYNMSIASQFMNWLNSDSVLSGSHGKAIMKMRDDVPIIYSSWDVIYKAVKEKRLTLHGTMHSYCKGGYDCDMDGVTNPSFCVDCRSGNSIIDAKQAKWWHSQHQSLTDYLKSNLDISPSEYSHCITQIRAAEIVMNDFNIPYEVYNHPIEVISK</sequence>
<evidence type="ECO:0008006" key="4">
    <source>
        <dbReference type="Google" id="ProtNLM"/>
    </source>
</evidence>
<dbReference type="EMBL" id="JABXOR010001338">
    <property type="protein sequence ID" value="NVP02662.1"/>
    <property type="molecule type" value="Genomic_DNA"/>
</dbReference>
<dbReference type="GO" id="GO:0006310">
    <property type="term" value="P:DNA recombination"/>
    <property type="evidence" value="ECO:0007669"/>
    <property type="project" value="UniProtKB-KW"/>
</dbReference>
<dbReference type="InterPro" id="IPR013762">
    <property type="entry name" value="Integrase-like_cat_sf"/>
</dbReference>
<dbReference type="GO" id="GO:0015074">
    <property type="term" value="P:DNA integration"/>
    <property type="evidence" value="ECO:0007669"/>
    <property type="project" value="InterPro"/>
</dbReference>
<protein>
    <recommendedName>
        <fullName evidence="4">Integrase</fullName>
    </recommendedName>
</protein>
<evidence type="ECO:0000313" key="2">
    <source>
        <dbReference type="EMBL" id="NVP02662.1"/>
    </source>
</evidence>
<evidence type="ECO:0000256" key="1">
    <source>
        <dbReference type="ARBA" id="ARBA00023172"/>
    </source>
</evidence>
<dbReference type="InterPro" id="IPR011010">
    <property type="entry name" value="DNA_brk_join_enz"/>
</dbReference>
<evidence type="ECO:0000313" key="3">
    <source>
        <dbReference type="Proteomes" id="UP000533429"/>
    </source>
</evidence>
<reference evidence="2 3" key="1">
    <citation type="submission" date="2020-06" db="EMBL/GenBank/DDBJ databases">
        <title>Photobacterium damselae subsp. damselae comparative genomics.</title>
        <authorList>
            <person name="Osorio C.R."/>
        </authorList>
    </citation>
    <scope>NUCLEOTIDE SEQUENCE [LARGE SCALE GENOMIC DNA]</scope>
    <source>
        <strain evidence="2 3">TW250/03</strain>
    </source>
</reference>
<organism evidence="2 3">
    <name type="scientific">Photobacterium damselae subsp. damselae</name>
    <name type="common">Listonella damsela</name>
    <dbReference type="NCBI Taxonomy" id="85581"/>
    <lineage>
        <taxon>Bacteria</taxon>
        <taxon>Pseudomonadati</taxon>
        <taxon>Pseudomonadota</taxon>
        <taxon>Gammaproteobacteria</taxon>
        <taxon>Vibrionales</taxon>
        <taxon>Vibrionaceae</taxon>
        <taxon>Photobacterium</taxon>
    </lineage>
</organism>
<name>A0A850QVR3_PHODD</name>
<dbReference type="GO" id="GO:0003677">
    <property type="term" value="F:DNA binding"/>
    <property type="evidence" value="ECO:0007669"/>
    <property type="project" value="InterPro"/>
</dbReference>
<dbReference type="AlphaFoldDB" id="A0A850QVR3"/>
<dbReference type="Gene3D" id="1.10.443.10">
    <property type="entry name" value="Intergrase catalytic core"/>
    <property type="match status" value="1"/>
</dbReference>
<keyword evidence="1" id="KW-0233">DNA recombination</keyword>
<dbReference type="Proteomes" id="UP000533429">
    <property type="component" value="Unassembled WGS sequence"/>
</dbReference>
<proteinExistence type="predicted"/>
<gene>
    <name evidence="2" type="ORF">HWA77_20840</name>
</gene>
<accession>A0A850QVR3</accession>
<comment type="caution">
    <text evidence="2">The sequence shown here is derived from an EMBL/GenBank/DDBJ whole genome shotgun (WGS) entry which is preliminary data.</text>
</comment>
<dbReference type="SUPFAM" id="SSF56349">
    <property type="entry name" value="DNA breaking-rejoining enzymes"/>
    <property type="match status" value="1"/>
</dbReference>